<dbReference type="VEuPathDB" id="VectorBase:GAUT007331"/>
<reference evidence="2" key="1">
    <citation type="submission" date="2020-05" db="UniProtKB">
        <authorList>
            <consortium name="EnsemblMetazoa"/>
        </authorList>
    </citation>
    <scope>IDENTIFICATION</scope>
    <source>
        <strain evidence="2">TTRI</strain>
    </source>
</reference>
<accession>A0A1A9UK10</accession>
<organism evidence="2 3">
    <name type="scientific">Glossina austeni</name>
    <name type="common">Savannah tsetse fly</name>
    <dbReference type="NCBI Taxonomy" id="7395"/>
    <lineage>
        <taxon>Eukaryota</taxon>
        <taxon>Metazoa</taxon>
        <taxon>Ecdysozoa</taxon>
        <taxon>Arthropoda</taxon>
        <taxon>Hexapoda</taxon>
        <taxon>Insecta</taxon>
        <taxon>Pterygota</taxon>
        <taxon>Neoptera</taxon>
        <taxon>Endopterygota</taxon>
        <taxon>Diptera</taxon>
        <taxon>Brachycera</taxon>
        <taxon>Muscomorpha</taxon>
        <taxon>Hippoboscoidea</taxon>
        <taxon>Glossinidae</taxon>
        <taxon>Glossina</taxon>
    </lineage>
</organism>
<name>A0A1A9UK10_GLOAU</name>
<feature type="region of interest" description="Disordered" evidence="1">
    <location>
        <begin position="954"/>
        <end position="973"/>
    </location>
</feature>
<dbReference type="STRING" id="7395.A0A1A9UK10"/>
<feature type="region of interest" description="Disordered" evidence="1">
    <location>
        <begin position="913"/>
        <end position="941"/>
    </location>
</feature>
<proteinExistence type="predicted"/>
<dbReference type="EnsemblMetazoa" id="GAUT007331-RA">
    <property type="protein sequence ID" value="GAUT007331-PA"/>
    <property type="gene ID" value="GAUT007331"/>
</dbReference>
<protein>
    <submittedName>
        <fullName evidence="2">Uncharacterized protein</fullName>
    </submittedName>
</protein>
<evidence type="ECO:0000313" key="2">
    <source>
        <dbReference type="EnsemblMetazoa" id="GAUT007331-PA"/>
    </source>
</evidence>
<dbReference type="Proteomes" id="UP000078200">
    <property type="component" value="Unassembled WGS sequence"/>
</dbReference>
<sequence>MNEIMFYSIDNLDNNKATFLLFDCSAKPSRPRTQLNYSWRELIKTLGLLLSRQQIKEKVTTYGNMATMPVVWCSDPKSINNKPIAFALHGIQLQGNVTEKQVLALRELVNAAAEGRLILPSDGTFMLLESGISIESSIVKNSKLSIGGNKENIDRNNAMNLNAAKVSENLKKAYLIMPMKTVTCNNANVPSTPPTTTPYSAFKKDFPLEPKYSTFLEPPVCAEGEILYEFLCCAKCMNEGHRSRCTTKQSTPNFANNRKAQFQTLLQRYLKSRERSYAHSRNTLLNDSLNGKGNGSQVNDLQQLVYPAFTIANKHARRYQRKHCNISAANIMRNRHNNRHKLSMQSVKAFHNRNACPITGGGGGCGGRGDGGGGGVLTNGLRKAKTTATISKISPLVLSNTVDQQPSSSPPPTSTLALYATVNKELTNVEKTILMTSSARPSVEIARNSKVDMKVKYKKNNDITETCAVKKTKSVNKQRQRKIGAVIGSLQDTVENELGMGKGNFRKERGQIICDIMDTMDATSGCPSPIIKDLISFEDIEETTTTNSANLMSFASNSCDNNQSVDLLSRPNEDLPRAVAAIEPFETIIARNVNTTNTSPPPARSNSSSRKTSFDSTCTISSMDSGFIEMQNKTESTFQTHPSLSSIFNNLIVSSNGDNVLNPTRLQTTDNEIGSEKIARLNYKECLTQSRNRRKSYEEFKALFVTTETAHTDSYTAECKSQVRRKNYQELRKMLEKEVQCEISLSQPISEDIENPMTASTTKALESISEQETAAVTLTKACAIIPTTQVKATNLTEQKNANLNFNCNRDDGKPDLVNEFNAVPGTSDTTTNTTIPVDNDNKVDIAVVDTLALTTNRVTTTTTTSSNTTNILRKNSDFLAKILDNHSMTKEKEKAQTRRKSYEEFKRLVRECETTSSSEKQAADMVTPFKRQNSRHRKSYGSFLLTRRNFLKTNDQSKKAASDAAPTSQGNDTIAEPKTAALQLQPRSLVSNVKANSPNAAYKRNLKIYDKLQQQENKPPNEEHNDANNKDIIQQTTATNTNNSATAVVPTYKYSTIYDILQEEKSDATATELIATTSNEAKKLIKGKNRFVVSRINESSSKLNEIPAKVVNETANKNALKSVTTSDNTTKSTKSNKMRRLSNMLSYSILDTLSGGNHAKYDSKAQEMKIQGNSREYSGKRSTHNLSNLIPLDSDELYTRIAAKRRGITGGQIVKANSLDAISTAVTISPPLSPTPTRRIAAFTQLCAVKKLSYANIAENKSCCSSSAKVKDLPKLRRLSNQMSPPHCFCQPANDHDDDDDDIIADISNTLEFTFLPKPAIPSCSSAPSTVDLIHDCCCDQTFIKTNENMKSLRNTDNIMGSYVGGVIEAATAAAVTSQQITCCATHSLTGKVADQCPCLASRSNCPNSSLSSTIVACNSKTLNTTTTTAAITVAAKKGKSRRLSEFTRGEFLNEKPAAAAAAAAAIRSETKVFVVGDRNMRSASDDTDPSGDIHNLSNKFFEQTRKLRGAKVTFGHSFCECKNSILALCGQLVHTPPANQLVWNDFKLSMSATPIAIN</sequence>
<evidence type="ECO:0000313" key="3">
    <source>
        <dbReference type="Proteomes" id="UP000078200"/>
    </source>
</evidence>
<feature type="region of interest" description="Disordered" evidence="1">
    <location>
        <begin position="592"/>
        <end position="616"/>
    </location>
</feature>
<keyword evidence="3" id="KW-1185">Reference proteome</keyword>
<feature type="compositionally biased region" description="Low complexity" evidence="1">
    <location>
        <begin position="594"/>
        <end position="610"/>
    </location>
</feature>
<evidence type="ECO:0000256" key="1">
    <source>
        <dbReference type="SAM" id="MobiDB-lite"/>
    </source>
</evidence>